<keyword evidence="5 6" id="KW-0234">DNA repair</keyword>
<reference evidence="9 10" key="1">
    <citation type="journal article" date="2014" name="PLoS ONE">
        <title>An emerging Mycoplasma associated with trichomoniasis, vaginal infection and disease.</title>
        <authorList>
            <consortium name="Vaginal Microbiome Consortium"/>
            <person name="Fettweis J.M."/>
            <person name="Serrano M.G."/>
            <person name="Huang B."/>
            <person name="Brooks J.P."/>
            <person name="Glascock A.L."/>
            <person name="Sheth N.U."/>
            <person name="Strauss J.F.III."/>
            <person name="Jefferson K.K."/>
            <person name="Buck G.A."/>
        </authorList>
    </citation>
    <scope>NUCLEOTIDE SEQUENCE [LARGE SCALE GENOMIC DNA]</scope>
    <source>
        <strain evidence="9 10">VCU_M1</strain>
    </source>
</reference>
<keyword evidence="3 6" id="KW-0238">DNA-binding</keyword>
<comment type="similarity">
    <text evidence="6">Belongs to the RuvA family.</text>
</comment>
<dbReference type="KEGG" id="mgj:MGM1_4480"/>
<keyword evidence="2 6" id="KW-0227">DNA damage</keyword>
<dbReference type="GO" id="GO:0005737">
    <property type="term" value="C:cytoplasm"/>
    <property type="evidence" value="ECO:0007669"/>
    <property type="project" value="UniProtKB-SubCell"/>
</dbReference>
<comment type="subunit">
    <text evidence="6">Homotetramer. Forms an RuvA(8)-RuvB(12)-Holliday junction (HJ) complex. HJ DNA is sandwiched between 2 RuvA tetramers; dsDNA enters through RuvA and exits via RuvB. An RuvB hexamer assembles on each DNA strand where it exits the tetramer. Each RuvB hexamer is contacted by two RuvA subunits (via domain III) on 2 adjacent RuvB subunits; this complex drives branch migration. In the full resolvosome a probable DNA-RuvA(4)-RuvB(12)-RuvC(2) complex forms which resolves the HJ.</text>
</comment>
<dbReference type="HAMAP" id="MF_00031">
    <property type="entry name" value="DNA_HJ_migration_RuvA"/>
    <property type="match status" value="1"/>
</dbReference>
<dbReference type="GO" id="GO:0048476">
    <property type="term" value="C:Holliday junction resolvase complex"/>
    <property type="evidence" value="ECO:0007669"/>
    <property type="project" value="UniProtKB-UniRule"/>
</dbReference>
<dbReference type="Pfam" id="PF07499">
    <property type="entry name" value="RuvA_C"/>
    <property type="match status" value="1"/>
</dbReference>
<dbReference type="InterPro" id="IPR011114">
    <property type="entry name" value="RuvA_C"/>
</dbReference>
<keyword evidence="9" id="KW-0067">ATP-binding</keyword>
<evidence type="ECO:0000313" key="10">
    <source>
        <dbReference type="Proteomes" id="UP000030066"/>
    </source>
</evidence>
<accession>A0A097ST99</accession>
<comment type="subcellular location">
    <subcellularLocation>
        <location evidence="6">Cytoplasm</location>
    </subcellularLocation>
</comment>
<evidence type="ECO:0000259" key="8">
    <source>
        <dbReference type="Pfam" id="PF07499"/>
    </source>
</evidence>
<evidence type="ECO:0000256" key="1">
    <source>
        <dbReference type="ARBA" id="ARBA00022490"/>
    </source>
</evidence>
<feature type="domain" description="Holliday junction DNA helicase RuvA C-terminal" evidence="8">
    <location>
        <begin position="148"/>
        <end position="191"/>
    </location>
</feature>
<evidence type="ECO:0000313" key="9">
    <source>
        <dbReference type="EMBL" id="AIV03814.1"/>
    </source>
</evidence>
<evidence type="ECO:0000259" key="7">
    <source>
        <dbReference type="Pfam" id="PF01330"/>
    </source>
</evidence>
<feature type="region of interest" description="Domain III" evidence="6">
    <location>
        <begin position="143"/>
        <end position="206"/>
    </location>
</feature>
<dbReference type="SUPFAM" id="SSF47781">
    <property type="entry name" value="RuvA domain 2-like"/>
    <property type="match status" value="1"/>
</dbReference>
<feature type="domain" description="DNA helicase Holliday junction RuvA type" evidence="7">
    <location>
        <begin position="1"/>
        <end position="49"/>
    </location>
</feature>
<keyword evidence="9" id="KW-0378">Hydrolase</keyword>
<protein>
    <recommendedName>
        <fullName evidence="6">Holliday junction branch migration complex subunit RuvA</fullName>
    </recommendedName>
</protein>
<dbReference type="Pfam" id="PF01330">
    <property type="entry name" value="RuvA_N"/>
    <property type="match status" value="1"/>
</dbReference>
<dbReference type="STRING" id="1318617.MGM1_4480"/>
<dbReference type="Gene3D" id="1.10.150.20">
    <property type="entry name" value="5' to 3' exonuclease, C-terminal subdomain"/>
    <property type="match status" value="1"/>
</dbReference>
<organism evidence="9 10">
    <name type="scientific">Candidatus Malacoplasma girerdii</name>
    <dbReference type="NCBI Taxonomy" id="1318617"/>
    <lineage>
        <taxon>Bacteria</taxon>
        <taxon>Bacillati</taxon>
        <taxon>Mycoplasmatota</taxon>
        <taxon>Mycoplasmoidales</taxon>
        <taxon>Mycoplasmoidaceae</taxon>
        <taxon>Malacoplasma</taxon>
    </lineage>
</organism>
<dbReference type="NCBIfam" id="TIGR00084">
    <property type="entry name" value="ruvA"/>
    <property type="match status" value="1"/>
</dbReference>
<dbReference type="SUPFAM" id="SSF46929">
    <property type="entry name" value="DNA helicase RuvA subunit, C-terminal domain"/>
    <property type="match status" value="1"/>
</dbReference>
<dbReference type="HOGENOM" id="CLU_087936_1_1_14"/>
<dbReference type="GO" id="GO:0006281">
    <property type="term" value="P:DNA repair"/>
    <property type="evidence" value="ECO:0007669"/>
    <property type="project" value="UniProtKB-UniRule"/>
</dbReference>
<dbReference type="Pfam" id="PF14520">
    <property type="entry name" value="HHH_5"/>
    <property type="match status" value="1"/>
</dbReference>
<dbReference type="EMBL" id="CP007711">
    <property type="protein sequence ID" value="AIV03814.1"/>
    <property type="molecule type" value="Genomic_DNA"/>
</dbReference>
<comment type="function">
    <text evidence="6">The RuvA-RuvB-RuvC complex processes Holliday junction (HJ) DNA during genetic recombination and DNA repair, while the RuvA-RuvB complex plays an important role in the rescue of blocked DNA replication forks via replication fork reversal (RFR). RuvA specifically binds to HJ cruciform DNA, conferring on it an open structure. The RuvB hexamer acts as an ATP-dependent pump, pulling dsDNA into and through the RuvAB complex. HJ branch migration allows RuvC to scan DNA until it finds its consensus sequence, where it cleaves and resolves the cruciform DNA.</text>
</comment>
<evidence type="ECO:0000256" key="5">
    <source>
        <dbReference type="ARBA" id="ARBA00023204"/>
    </source>
</evidence>
<dbReference type="GO" id="GO:0005524">
    <property type="term" value="F:ATP binding"/>
    <property type="evidence" value="ECO:0007669"/>
    <property type="project" value="InterPro"/>
</dbReference>
<dbReference type="AlphaFoldDB" id="A0A097ST99"/>
<evidence type="ECO:0000256" key="2">
    <source>
        <dbReference type="ARBA" id="ARBA00022763"/>
    </source>
</evidence>
<gene>
    <name evidence="6 9" type="primary">ruvA</name>
    <name evidence="9" type="ORF">MGM1_4480</name>
</gene>
<dbReference type="GO" id="GO:0006310">
    <property type="term" value="P:DNA recombination"/>
    <property type="evidence" value="ECO:0007669"/>
    <property type="project" value="UniProtKB-UniRule"/>
</dbReference>
<sequence length="206" mass="23391">MYSYFYGQVVAVNKRSITFESYGKGYLINVANPNEFTVGNKMKIYIYDQYTTNNKNAFLKDYYGFITYGHKELFLSLMRCNGIGPKTALNICKNDLNLIKELIANKNQEQLSQCQAINLKMAANIIETLSEHYKNINTNPGANNAIIELISALKNLGYSKEDIQYAIDQIKANLNTELEISSLISEAIKLIINRNTISNQIIHDSH</sequence>
<evidence type="ECO:0000256" key="6">
    <source>
        <dbReference type="HAMAP-Rule" id="MF_00031"/>
    </source>
</evidence>
<evidence type="ECO:0000256" key="3">
    <source>
        <dbReference type="ARBA" id="ARBA00023125"/>
    </source>
</evidence>
<comment type="caution">
    <text evidence="6">Lacks conserved residue(s) required for the propagation of feature annotation.</text>
</comment>
<dbReference type="InterPro" id="IPR010994">
    <property type="entry name" value="RuvA_2-like"/>
</dbReference>
<dbReference type="InterPro" id="IPR036267">
    <property type="entry name" value="RuvA_C_sf"/>
</dbReference>
<dbReference type="GO" id="GO:0000400">
    <property type="term" value="F:four-way junction DNA binding"/>
    <property type="evidence" value="ECO:0007669"/>
    <property type="project" value="UniProtKB-UniRule"/>
</dbReference>
<dbReference type="InterPro" id="IPR013849">
    <property type="entry name" value="DNA_helicase_Holl-junc_RuvA_I"/>
</dbReference>
<proteinExistence type="inferred from homology"/>
<keyword evidence="1 6" id="KW-0963">Cytoplasm</keyword>
<dbReference type="CDD" id="cd14332">
    <property type="entry name" value="UBA_RuvA_C"/>
    <property type="match status" value="1"/>
</dbReference>
<keyword evidence="10" id="KW-1185">Reference proteome</keyword>
<keyword evidence="9" id="KW-0347">Helicase</keyword>
<dbReference type="GO" id="GO:0009378">
    <property type="term" value="F:four-way junction helicase activity"/>
    <property type="evidence" value="ECO:0007669"/>
    <property type="project" value="InterPro"/>
</dbReference>
<keyword evidence="4 6" id="KW-0233">DNA recombination</keyword>
<dbReference type="eggNOG" id="COG0632">
    <property type="taxonomic scope" value="Bacteria"/>
</dbReference>
<comment type="domain">
    <text evidence="6">Has three domains with a flexible linker between the domains II and III and assumes an 'L' shape. Domain III is highly mobile and contacts RuvB.</text>
</comment>
<evidence type="ECO:0000256" key="4">
    <source>
        <dbReference type="ARBA" id="ARBA00023172"/>
    </source>
</evidence>
<dbReference type="Proteomes" id="UP000030066">
    <property type="component" value="Chromosome"/>
</dbReference>
<name>A0A097ST99_9BACT</name>
<keyword evidence="9" id="KW-0547">Nucleotide-binding</keyword>
<dbReference type="GO" id="GO:0009379">
    <property type="term" value="C:Holliday junction helicase complex"/>
    <property type="evidence" value="ECO:0007669"/>
    <property type="project" value="InterPro"/>
</dbReference>
<dbReference type="InterPro" id="IPR000085">
    <property type="entry name" value="RuvA"/>
</dbReference>